<reference evidence="5" key="1">
    <citation type="submission" date="2011-12" db="EMBL/GenBank/DDBJ databases">
        <authorList>
            <consortium name="The Broad Institute Genome Sequencing Platform"/>
            <person name="Russ C."/>
            <person name="Tyler B."/>
            <person name="Panabieres F."/>
            <person name="Shan W."/>
            <person name="Tripathy S."/>
            <person name="Grunwald N."/>
            <person name="Machado M."/>
            <person name="Young S.K."/>
            <person name="Zeng Q."/>
            <person name="Gargeya S."/>
            <person name="Fitzgerald M."/>
            <person name="Haas B."/>
            <person name="Abouelleil A."/>
            <person name="Alvarado L."/>
            <person name="Arachchi H.M."/>
            <person name="Berlin A."/>
            <person name="Chapman S.B."/>
            <person name="Gearin G."/>
            <person name="Goldberg J."/>
            <person name="Griggs A."/>
            <person name="Gujja S."/>
            <person name="Hansen M."/>
            <person name="Heiman D."/>
            <person name="Howarth C."/>
            <person name="Larimer J."/>
            <person name="Lui A."/>
            <person name="MacDonald P.J.P."/>
            <person name="McCowen C."/>
            <person name="Montmayeur A."/>
            <person name="Murphy C."/>
            <person name="Neiman D."/>
            <person name="Pearson M."/>
            <person name="Priest M."/>
            <person name="Roberts A."/>
            <person name="Saif S."/>
            <person name="Shea T."/>
            <person name="Sisk P."/>
            <person name="Stolte C."/>
            <person name="Sykes S."/>
            <person name="Wortman J."/>
            <person name="Nusbaum C."/>
            <person name="Birren B."/>
        </authorList>
    </citation>
    <scope>NUCLEOTIDE SEQUENCE [LARGE SCALE GENOMIC DNA]</scope>
    <source>
        <strain evidence="5">INRA-310</strain>
    </source>
</reference>
<feature type="domain" description="Transposase IS30-like HTH" evidence="3">
    <location>
        <begin position="4"/>
        <end position="36"/>
    </location>
</feature>
<dbReference type="PANTHER" id="PTHR23022">
    <property type="entry name" value="TRANSPOSABLE ELEMENT-RELATED"/>
    <property type="match status" value="1"/>
</dbReference>
<dbReference type="InterPro" id="IPR009057">
    <property type="entry name" value="Homeodomain-like_sf"/>
</dbReference>
<proteinExistence type="predicted"/>
<dbReference type="STRING" id="761204.W2RDD1"/>
<dbReference type="Pfam" id="PF13358">
    <property type="entry name" value="DDE_3"/>
    <property type="match status" value="1"/>
</dbReference>
<reference evidence="4 5" key="2">
    <citation type="submission" date="2013-11" db="EMBL/GenBank/DDBJ databases">
        <title>The Genome Sequence of Phytophthora parasitica INRA-310.</title>
        <authorList>
            <consortium name="The Broad Institute Genomics Platform"/>
            <person name="Russ C."/>
            <person name="Tyler B."/>
            <person name="Panabieres F."/>
            <person name="Shan W."/>
            <person name="Tripathy S."/>
            <person name="Grunwald N."/>
            <person name="Machado M."/>
            <person name="Johnson C.S."/>
            <person name="Arredondo F."/>
            <person name="Hong C."/>
            <person name="Coffey M."/>
            <person name="Young S.K."/>
            <person name="Zeng Q."/>
            <person name="Gargeya S."/>
            <person name="Fitzgerald M."/>
            <person name="Abouelleil A."/>
            <person name="Alvarado L."/>
            <person name="Chapman S.B."/>
            <person name="Gainer-Dewar J."/>
            <person name="Goldberg J."/>
            <person name="Griggs A."/>
            <person name="Gujja S."/>
            <person name="Hansen M."/>
            <person name="Howarth C."/>
            <person name="Imamovic A."/>
            <person name="Ireland A."/>
            <person name="Larimer J."/>
            <person name="McCowan C."/>
            <person name="Murphy C."/>
            <person name="Pearson M."/>
            <person name="Poon T.W."/>
            <person name="Priest M."/>
            <person name="Roberts A."/>
            <person name="Saif S."/>
            <person name="Shea T."/>
            <person name="Sykes S."/>
            <person name="Wortman J."/>
            <person name="Nusbaum C."/>
            <person name="Birren B."/>
        </authorList>
    </citation>
    <scope>NUCLEOTIDE SEQUENCE [LARGE SCALE GENOMIC DNA]</scope>
    <source>
        <strain evidence="4 5">INRA-310</strain>
    </source>
</reference>
<dbReference type="InterPro" id="IPR052338">
    <property type="entry name" value="Transposase_5"/>
</dbReference>
<protein>
    <recommendedName>
        <fullName evidence="6">Tc1-like transposase DDE domain-containing protein</fullName>
    </recommendedName>
</protein>
<dbReference type="OMA" id="EVAEWRI"/>
<organism evidence="4 5">
    <name type="scientific">Phytophthora nicotianae (strain INRA-310)</name>
    <name type="common">Phytophthora parasitica</name>
    <dbReference type="NCBI Taxonomy" id="761204"/>
    <lineage>
        <taxon>Eukaryota</taxon>
        <taxon>Sar</taxon>
        <taxon>Stramenopiles</taxon>
        <taxon>Oomycota</taxon>
        <taxon>Peronosporomycetes</taxon>
        <taxon>Peronosporales</taxon>
        <taxon>Peronosporaceae</taxon>
        <taxon>Phytophthora</taxon>
    </lineage>
</organism>
<dbReference type="SUPFAM" id="SSF46689">
    <property type="entry name" value="Homeodomain-like"/>
    <property type="match status" value="1"/>
</dbReference>
<dbReference type="OrthoDB" id="127654at2759"/>
<feature type="region of interest" description="Disordered" evidence="1">
    <location>
        <begin position="303"/>
        <end position="330"/>
    </location>
</feature>
<dbReference type="RefSeq" id="XP_008891794.1">
    <property type="nucleotide sequence ID" value="XM_008893546.1"/>
</dbReference>
<feature type="domain" description="Tc1-like transposase DDE" evidence="2">
    <location>
        <begin position="121"/>
        <end position="252"/>
    </location>
</feature>
<dbReference type="InterPro" id="IPR025246">
    <property type="entry name" value="IS30-like_HTH"/>
</dbReference>
<dbReference type="InterPro" id="IPR038717">
    <property type="entry name" value="Tc1-like_DDE_dom"/>
</dbReference>
<dbReference type="Gene3D" id="3.30.420.10">
    <property type="entry name" value="Ribonuclease H-like superfamily/Ribonuclease H"/>
    <property type="match status" value="1"/>
</dbReference>
<dbReference type="EMBL" id="KI669562">
    <property type="protein sequence ID" value="ETN22555.1"/>
    <property type="molecule type" value="Genomic_DNA"/>
</dbReference>
<evidence type="ECO:0000259" key="2">
    <source>
        <dbReference type="Pfam" id="PF13358"/>
    </source>
</evidence>
<evidence type="ECO:0008006" key="6">
    <source>
        <dbReference type="Google" id="ProtNLM"/>
    </source>
</evidence>
<dbReference type="Pfam" id="PF13936">
    <property type="entry name" value="HTH_38"/>
    <property type="match status" value="1"/>
</dbReference>
<evidence type="ECO:0000313" key="4">
    <source>
        <dbReference type="EMBL" id="ETN22555.1"/>
    </source>
</evidence>
<evidence type="ECO:0000256" key="1">
    <source>
        <dbReference type="SAM" id="MobiDB-lite"/>
    </source>
</evidence>
<dbReference type="GO" id="GO:0003676">
    <property type="term" value="F:nucleic acid binding"/>
    <property type="evidence" value="ECO:0007669"/>
    <property type="project" value="InterPro"/>
</dbReference>
<dbReference type="Proteomes" id="UP000018817">
    <property type="component" value="Unassembled WGS sequence"/>
</dbReference>
<dbReference type="Gene3D" id="1.10.10.60">
    <property type="entry name" value="Homeodomain-like"/>
    <property type="match status" value="1"/>
</dbReference>
<dbReference type="AlphaFoldDB" id="W2RDD1"/>
<feature type="compositionally biased region" description="Polar residues" evidence="1">
    <location>
        <begin position="303"/>
        <end position="320"/>
    </location>
</feature>
<dbReference type="InterPro" id="IPR036397">
    <property type="entry name" value="RNaseH_sf"/>
</dbReference>
<dbReference type="PANTHER" id="PTHR23022:SF129">
    <property type="entry name" value="TRANSPOSABLE ELEMENT TC3 TRANSPOSASE"/>
    <property type="match status" value="1"/>
</dbReference>
<sequence length="381" mass="42865">MPRGKLLTVTERERIKVYNEEGLSNREIARRIKRTEGAIRNFLKASTRTHQPQKVGRPSILHERDARQIFRLAVSRNLSSKKIAALIPVRPSVSTVLRVLRRSPYAIFSKRKPAPALKPYHKGGAELMSKRVNGGGTVMIWAGVSMYGNTDVAFLEGRQDAAKYTATLRENLLPYLDKLRLKMGDTEPIFQQDNASIHAARLTKAFLQAKNVSTMVWPAKSPDFNIIENVWGHLASRVYANGRQFDTRAELKACIKTEWARIEPDYIKKLIKSKAKNLPEATVAEDAQRVAFDIVVWSQDSSVQQASQEAAEPPTSQSSEEALPPESPVAVDSYGIPLDVHRYRQPGKRDDVWDVAHILATPYAVGDDDHSQFHSTKRVYT</sequence>
<evidence type="ECO:0000313" key="5">
    <source>
        <dbReference type="Proteomes" id="UP000018817"/>
    </source>
</evidence>
<dbReference type="GeneID" id="20172696"/>
<name>W2RDD1_PHYN3</name>
<dbReference type="VEuPathDB" id="FungiDB:PPTG_02460"/>
<evidence type="ECO:0000259" key="3">
    <source>
        <dbReference type="Pfam" id="PF13936"/>
    </source>
</evidence>
<accession>W2RDD1</accession>
<gene>
    <name evidence="4" type="ORF">PPTG_02460</name>
</gene>